<feature type="transmembrane region" description="Helical" evidence="12">
    <location>
        <begin position="189"/>
        <end position="213"/>
    </location>
</feature>
<dbReference type="CDD" id="cd03505">
    <property type="entry name" value="Delta9-FADS-like"/>
    <property type="match status" value="1"/>
</dbReference>
<evidence type="ECO:0000256" key="12">
    <source>
        <dbReference type="SAM" id="Phobius"/>
    </source>
</evidence>
<evidence type="ECO:0000256" key="6">
    <source>
        <dbReference type="ARBA" id="ARBA00022989"/>
    </source>
</evidence>
<evidence type="ECO:0000256" key="1">
    <source>
        <dbReference type="ARBA" id="ARBA00004141"/>
    </source>
</evidence>
<evidence type="ECO:0000256" key="7">
    <source>
        <dbReference type="ARBA" id="ARBA00023002"/>
    </source>
</evidence>
<dbReference type="Proteomes" id="UP000310553">
    <property type="component" value="Chromosome"/>
</dbReference>
<dbReference type="AlphaFoldDB" id="A0AA92EBP4"/>
<evidence type="ECO:0000256" key="5">
    <source>
        <dbReference type="ARBA" id="ARBA00022832"/>
    </source>
</evidence>
<accession>A0AA92EBP4</accession>
<evidence type="ECO:0000259" key="13">
    <source>
        <dbReference type="Pfam" id="PF00487"/>
    </source>
</evidence>
<organism evidence="14 15">
    <name type="scientific">Ralstonia solanacearum</name>
    <name type="common">Pseudomonas solanacearum</name>
    <dbReference type="NCBI Taxonomy" id="305"/>
    <lineage>
        <taxon>Bacteria</taxon>
        <taxon>Pseudomonadati</taxon>
        <taxon>Pseudomonadota</taxon>
        <taxon>Betaproteobacteria</taxon>
        <taxon>Burkholderiales</taxon>
        <taxon>Burkholderiaceae</taxon>
        <taxon>Ralstonia</taxon>
        <taxon>Ralstonia solanacearum species complex</taxon>
    </lineage>
</organism>
<evidence type="ECO:0000256" key="4">
    <source>
        <dbReference type="ARBA" id="ARBA00022692"/>
    </source>
</evidence>
<evidence type="ECO:0000256" key="10">
    <source>
        <dbReference type="ARBA" id="ARBA00023136"/>
    </source>
</evidence>
<feature type="transmembrane region" description="Helical" evidence="12">
    <location>
        <begin position="156"/>
        <end position="177"/>
    </location>
</feature>
<keyword evidence="7" id="KW-0560">Oxidoreductase</keyword>
<evidence type="ECO:0000256" key="9">
    <source>
        <dbReference type="ARBA" id="ARBA00023098"/>
    </source>
</evidence>
<proteinExistence type="inferred from homology"/>
<keyword evidence="8" id="KW-0408">Iron</keyword>
<keyword evidence="6 12" id="KW-1133">Transmembrane helix</keyword>
<dbReference type="InterPro" id="IPR015876">
    <property type="entry name" value="Acyl-CoA_DS"/>
</dbReference>
<dbReference type="Pfam" id="PF00487">
    <property type="entry name" value="FA_desaturase"/>
    <property type="match status" value="1"/>
</dbReference>
<keyword evidence="4 12" id="KW-0812">Transmembrane</keyword>
<keyword evidence="9" id="KW-0443">Lipid metabolism</keyword>
<feature type="transmembrane region" description="Helical" evidence="12">
    <location>
        <begin position="76"/>
        <end position="96"/>
    </location>
</feature>
<keyword evidence="10 12" id="KW-0472">Membrane</keyword>
<gene>
    <name evidence="14" type="ORF">E7Z57_04480</name>
</gene>
<protein>
    <submittedName>
        <fullName evidence="14">Acyl-CoA desaturase</fullName>
    </submittedName>
</protein>
<feature type="transmembrane region" description="Helical" evidence="12">
    <location>
        <begin position="28"/>
        <end position="56"/>
    </location>
</feature>
<keyword evidence="5" id="KW-0276">Fatty acid metabolism</keyword>
<evidence type="ECO:0000256" key="2">
    <source>
        <dbReference type="ARBA" id="ARBA00008749"/>
    </source>
</evidence>
<dbReference type="PANTHER" id="PTHR11351">
    <property type="entry name" value="ACYL-COA DESATURASE"/>
    <property type="match status" value="1"/>
</dbReference>
<dbReference type="GO" id="GO:0016020">
    <property type="term" value="C:membrane"/>
    <property type="evidence" value="ECO:0007669"/>
    <property type="project" value="UniProtKB-SubCell"/>
</dbReference>
<dbReference type="PRINTS" id="PR00075">
    <property type="entry name" value="FACDDSATRASE"/>
</dbReference>
<dbReference type="InterPro" id="IPR005804">
    <property type="entry name" value="FA_desaturase_dom"/>
</dbReference>
<sequence>MSLSLPSTGIQNAESVTVLRVRLALVHLLSLGVFFVPFTYPLLVGALVGYFIRVFAWEGGSHRYFSHRAFKTSRTFQFLLALLAAGAGVRGPIWWATHHRLHHRTSDTPADPNTPLYKGFWHGYVGWLFEPQNASSDLDAAKDLARFPELVVLNRYHYYVPLVVLAVTYLVGEYTALFGATGLGVSAAIWVFFFSTMLSFQALFSVGALGHGLPAGRFNKRRFETGDTSTNVPLMCLLTMGASWHNNHHRCASAARSGFYWWQFDLTYLVLKVLQALGLVWDLRQPSASILKEGRRSPAPRHGRDEAVGR</sequence>
<evidence type="ECO:0000256" key="11">
    <source>
        <dbReference type="ARBA" id="ARBA00023160"/>
    </source>
</evidence>
<reference evidence="14 15" key="1">
    <citation type="submission" date="2019-04" db="EMBL/GenBank/DDBJ databases">
        <title>Complete Genome of UW386 and Higher Quality Genome of UW700.</title>
        <authorList>
            <person name="Jacobs J."/>
            <person name="Perez A."/>
            <person name="Steidl O."/>
            <person name="Allen C."/>
        </authorList>
    </citation>
    <scope>NUCLEOTIDE SEQUENCE [LARGE SCALE GENOMIC DNA]</scope>
    <source>
        <strain evidence="14 15">UW386</strain>
    </source>
</reference>
<keyword evidence="3" id="KW-0444">Lipid biosynthesis</keyword>
<dbReference type="GO" id="GO:0006633">
    <property type="term" value="P:fatty acid biosynthetic process"/>
    <property type="evidence" value="ECO:0007669"/>
    <property type="project" value="UniProtKB-KW"/>
</dbReference>
<feature type="domain" description="Fatty acid desaturase" evidence="13">
    <location>
        <begin position="41"/>
        <end position="267"/>
    </location>
</feature>
<dbReference type="PANTHER" id="PTHR11351:SF31">
    <property type="entry name" value="DESATURASE 1, ISOFORM A-RELATED"/>
    <property type="match status" value="1"/>
</dbReference>
<dbReference type="EMBL" id="CP039339">
    <property type="protein sequence ID" value="QCX48416.1"/>
    <property type="molecule type" value="Genomic_DNA"/>
</dbReference>
<evidence type="ECO:0000256" key="8">
    <source>
        <dbReference type="ARBA" id="ARBA00023004"/>
    </source>
</evidence>
<keyword evidence="11" id="KW-0275">Fatty acid biosynthesis</keyword>
<evidence type="ECO:0000256" key="3">
    <source>
        <dbReference type="ARBA" id="ARBA00022516"/>
    </source>
</evidence>
<name>A0AA92EBP4_RALSL</name>
<comment type="subcellular location">
    <subcellularLocation>
        <location evidence="1">Membrane</location>
        <topology evidence="1">Multi-pass membrane protein</topology>
    </subcellularLocation>
</comment>
<evidence type="ECO:0000313" key="14">
    <source>
        <dbReference type="EMBL" id="QCX48416.1"/>
    </source>
</evidence>
<evidence type="ECO:0000313" key="15">
    <source>
        <dbReference type="Proteomes" id="UP000310553"/>
    </source>
</evidence>
<dbReference type="GO" id="GO:0016717">
    <property type="term" value="F:oxidoreductase activity, acting on paired donors, with oxidation of a pair of donors resulting in the reduction of molecular oxygen to two molecules of water"/>
    <property type="evidence" value="ECO:0007669"/>
    <property type="project" value="InterPro"/>
</dbReference>
<comment type="similarity">
    <text evidence="2">Belongs to the fatty acid desaturase type 2 family.</text>
</comment>